<feature type="transmembrane region" description="Helical" evidence="1">
    <location>
        <begin position="435"/>
        <end position="458"/>
    </location>
</feature>
<dbReference type="Pfam" id="PF20151">
    <property type="entry name" value="DUF6533"/>
    <property type="match status" value="2"/>
</dbReference>
<sequence>MNKEALSRELLEGYKYYLAVIASLLVYEYLITLEEEIRFIWSLRMSIGKAVFLANRYFPFVIMILDFDFTLGHVPGTDTDYCMKTQITLTCLVYFEFLLAHGVLLTRVYAIWKTQKTIHACLAVVYTALLAGSVSALYRFLKGARAISLSAAKSGCLIAYTNDLAWIDCTIFIIAETLVIGLVVAKSVINRRNAYFRGSILDVMVKDGIGYYTCILAITIPNLVVLRGTSEFAGDSLLPMQVIVQGILCSRLLFHVHAVNETWPTPPEIMEEVLLRDVLQMYGNITVAPAFLWVYEYLITLNDEIRFTWSRPISLGRSLFFMNRYFPFVTTSVIFHIAFSETGTSTNSDRCHISSVILSCSVCFEFLLTHGLLLTRAYAVWKSELNAGSLKVRLVCGVMVTSYTLVIAGSAYMLRIQLDEPKQICIHATTYGLIWVTYVFVIALEVIVLCLFVAKAVASRQHPYFRNGLLDVMFKDGIGYFMCVIAISIANIVFLRDNSGFKRDCLVPLQGLLHCILTNRMQFHVCAVHEDRMRSHPPICQYVLVDLRATKTHGLVGAATWAL</sequence>
<feature type="transmembrane region" description="Helical" evidence="1">
    <location>
        <begin position="351"/>
        <end position="372"/>
    </location>
</feature>
<reference evidence="3 4" key="1">
    <citation type="submission" date="2015-04" db="EMBL/GenBank/DDBJ databases">
        <title>Complete genome sequence of Schizopora paradoxa KUC8140, a cosmopolitan wood degrader in East Asia.</title>
        <authorList>
            <consortium name="DOE Joint Genome Institute"/>
            <person name="Min B."/>
            <person name="Park H."/>
            <person name="Jang Y."/>
            <person name="Kim J.-J."/>
            <person name="Kim K.H."/>
            <person name="Pangilinan J."/>
            <person name="Lipzen A."/>
            <person name="Riley R."/>
            <person name="Grigoriev I.V."/>
            <person name="Spatafora J.W."/>
            <person name="Choi I.-G."/>
        </authorList>
    </citation>
    <scope>NUCLEOTIDE SEQUENCE [LARGE SCALE GENOMIC DNA]</scope>
    <source>
        <strain evidence="3 4">KUC8140</strain>
    </source>
</reference>
<feature type="transmembrane region" description="Helical" evidence="1">
    <location>
        <begin position="478"/>
        <end position="495"/>
    </location>
</feature>
<evidence type="ECO:0000313" key="3">
    <source>
        <dbReference type="EMBL" id="KLO15277.1"/>
    </source>
</evidence>
<name>A0A0H2RUK8_9AGAM</name>
<keyword evidence="4" id="KW-1185">Reference proteome</keyword>
<accession>A0A0H2RUK8</accession>
<feature type="transmembrane region" description="Helical" evidence="1">
    <location>
        <begin position="16"/>
        <end position="33"/>
    </location>
</feature>
<feature type="domain" description="DUF6533" evidence="2">
    <location>
        <begin position="16"/>
        <end position="61"/>
    </location>
</feature>
<evidence type="ECO:0000259" key="2">
    <source>
        <dbReference type="Pfam" id="PF20151"/>
    </source>
</evidence>
<evidence type="ECO:0000313" key="4">
    <source>
        <dbReference type="Proteomes" id="UP000053477"/>
    </source>
</evidence>
<dbReference type="InterPro" id="IPR045340">
    <property type="entry name" value="DUF6533"/>
</dbReference>
<organism evidence="3 4">
    <name type="scientific">Schizopora paradoxa</name>
    <dbReference type="NCBI Taxonomy" id="27342"/>
    <lineage>
        <taxon>Eukaryota</taxon>
        <taxon>Fungi</taxon>
        <taxon>Dikarya</taxon>
        <taxon>Basidiomycota</taxon>
        <taxon>Agaricomycotina</taxon>
        <taxon>Agaricomycetes</taxon>
        <taxon>Hymenochaetales</taxon>
        <taxon>Schizoporaceae</taxon>
        <taxon>Schizopora</taxon>
    </lineage>
</organism>
<gene>
    <name evidence="3" type="ORF">SCHPADRAFT_938874</name>
</gene>
<feature type="transmembrane region" description="Helical" evidence="1">
    <location>
        <begin position="86"/>
        <end position="106"/>
    </location>
</feature>
<keyword evidence="1" id="KW-0812">Transmembrane</keyword>
<feature type="domain" description="DUF6533" evidence="2">
    <location>
        <begin position="286"/>
        <end position="329"/>
    </location>
</feature>
<feature type="transmembrane region" description="Helical" evidence="1">
    <location>
        <begin position="118"/>
        <end position="141"/>
    </location>
</feature>
<protein>
    <recommendedName>
        <fullName evidence="2">DUF6533 domain-containing protein</fullName>
    </recommendedName>
</protein>
<evidence type="ECO:0000256" key="1">
    <source>
        <dbReference type="SAM" id="Phobius"/>
    </source>
</evidence>
<feature type="transmembrane region" description="Helical" evidence="1">
    <location>
        <begin position="281"/>
        <end position="299"/>
    </location>
</feature>
<dbReference type="AlphaFoldDB" id="A0A0H2RUK8"/>
<feature type="transmembrane region" description="Helical" evidence="1">
    <location>
        <begin position="319"/>
        <end position="339"/>
    </location>
</feature>
<dbReference type="OrthoDB" id="2958007at2759"/>
<dbReference type="Proteomes" id="UP000053477">
    <property type="component" value="Unassembled WGS sequence"/>
</dbReference>
<keyword evidence="1" id="KW-1133">Transmembrane helix</keyword>
<dbReference type="EMBL" id="KQ085932">
    <property type="protein sequence ID" value="KLO15277.1"/>
    <property type="molecule type" value="Genomic_DNA"/>
</dbReference>
<feature type="transmembrane region" description="Helical" evidence="1">
    <location>
        <begin position="164"/>
        <end position="189"/>
    </location>
</feature>
<proteinExistence type="predicted"/>
<keyword evidence="1" id="KW-0472">Membrane</keyword>
<feature type="transmembrane region" description="Helical" evidence="1">
    <location>
        <begin position="54"/>
        <end position="74"/>
    </location>
</feature>
<feature type="transmembrane region" description="Helical" evidence="1">
    <location>
        <begin position="392"/>
        <end position="414"/>
    </location>
</feature>
<feature type="transmembrane region" description="Helical" evidence="1">
    <location>
        <begin position="209"/>
        <end position="226"/>
    </location>
</feature>
<dbReference type="InParanoid" id="A0A0H2RUK8"/>